<dbReference type="AlphaFoldDB" id="A0A7J5Z2V5"/>
<feature type="non-terminal residue" evidence="2">
    <location>
        <position position="184"/>
    </location>
</feature>
<sequence>MSESQRTDAYISWFMCEPEESAPCSSAAGDTGAPEEGTGRSQPRSVINRAYYPTSRSRRGRTGEDKGSKRSTIPLELSGADNCSSKRLLSLNGLVLKHATGVLPLPLPPSLRLSRALRAVQVILSSLPFSSQPCMNVNTLKEGMRGTSQSEGRDETKRAEVVGLWVGVPQVFYRRAHIVLLPTG</sequence>
<proteinExistence type="predicted"/>
<keyword evidence="3" id="KW-1185">Reference proteome</keyword>
<dbReference type="EMBL" id="JAAKFY010000006">
    <property type="protein sequence ID" value="KAF3855970.1"/>
    <property type="molecule type" value="Genomic_DNA"/>
</dbReference>
<reference evidence="2 3" key="1">
    <citation type="submission" date="2020-03" db="EMBL/GenBank/DDBJ databases">
        <title>Dissostichus mawsoni Genome sequencing and assembly.</title>
        <authorList>
            <person name="Park H."/>
        </authorList>
    </citation>
    <scope>NUCLEOTIDE SEQUENCE [LARGE SCALE GENOMIC DNA]</scope>
    <source>
        <strain evidence="2">DM0001</strain>
        <tissue evidence="2">Muscle</tissue>
    </source>
</reference>
<dbReference type="Proteomes" id="UP000518266">
    <property type="component" value="Unassembled WGS sequence"/>
</dbReference>
<feature type="region of interest" description="Disordered" evidence="1">
    <location>
        <begin position="21"/>
        <end position="73"/>
    </location>
</feature>
<name>A0A7J5Z2V5_DISMA</name>
<gene>
    <name evidence="2" type="ORF">F7725_016693</name>
</gene>
<comment type="caution">
    <text evidence="2">The sequence shown here is derived from an EMBL/GenBank/DDBJ whole genome shotgun (WGS) entry which is preliminary data.</text>
</comment>
<accession>A0A7J5Z2V5</accession>
<evidence type="ECO:0000313" key="2">
    <source>
        <dbReference type="EMBL" id="KAF3855970.1"/>
    </source>
</evidence>
<evidence type="ECO:0000256" key="1">
    <source>
        <dbReference type="SAM" id="MobiDB-lite"/>
    </source>
</evidence>
<organism evidence="2 3">
    <name type="scientific">Dissostichus mawsoni</name>
    <name type="common">Antarctic cod</name>
    <dbReference type="NCBI Taxonomy" id="36200"/>
    <lineage>
        <taxon>Eukaryota</taxon>
        <taxon>Metazoa</taxon>
        <taxon>Chordata</taxon>
        <taxon>Craniata</taxon>
        <taxon>Vertebrata</taxon>
        <taxon>Euteleostomi</taxon>
        <taxon>Actinopterygii</taxon>
        <taxon>Neopterygii</taxon>
        <taxon>Teleostei</taxon>
        <taxon>Neoteleostei</taxon>
        <taxon>Acanthomorphata</taxon>
        <taxon>Eupercaria</taxon>
        <taxon>Perciformes</taxon>
        <taxon>Notothenioidei</taxon>
        <taxon>Nototheniidae</taxon>
        <taxon>Dissostichus</taxon>
    </lineage>
</organism>
<evidence type="ECO:0000313" key="3">
    <source>
        <dbReference type="Proteomes" id="UP000518266"/>
    </source>
</evidence>
<protein>
    <submittedName>
        <fullName evidence="2">Uncharacterized protein</fullName>
    </submittedName>
</protein>